<reference evidence="3 4" key="1">
    <citation type="submission" date="2017-10" db="EMBL/GenBank/DDBJ databases">
        <title>Extensive intraspecific genome diversity in a model arbuscular mycorrhizal fungus.</title>
        <authorList>
            <person name="Chen E.C.H."/>
            <person name="Morin E."/>
            <person name="Baudet D."/>
            <person name="Noel J."/>
            <person name="Ndikumana S."/>
            <person name="Charron P."/>
            <person name="St-Onge C."/>
            <person name="Giorgi J."/>
            <person name="Grigoriev I.V."/>
            <person name="Roux C."/>
            <person name="Martin F.M."/>
            <person name="Corradi N."/>
        </authorList>
    </citation>
    <scope>NUCLEOTIDE SEQUENCE [LARGE SCALE GENOMIC DNA]</scope>
    <source>
        <strain evidence="3 4">A1</strain>
    </source>
</reference>
<organism evidence="3 4">
    <name type="scientific">Rhizophagus irregularis</name>
    <dbReference type="NCBI Taxonomy" id="588596"/>
    <lineage>
        <taxon>Eukaryota</taxon>
        <taxon>Fungi</taxon>
        <taxon>Fungi incertae sedis</taxon>
        <taxon>Mucoromycota</taxon>
        <taxon>Glomeromycotina</taxon>
        <taxon>Glomeromycetes</taxon>
        <taxon>Glomerales</taxon>
        <taxon>Glomeraceae</taxon>
        <taxon>Rhizophagus</taxon>
    </lineage>
</organism>
<dbReference type="VEuPathDB" id="FungiDB:RhiirFUN_026809"/>
<dbReference type="GO" id="GO:0003824">
    <property type="term" value="F:catalytic activity"/>
    <property type="evidence" value="ECO:0007669"/>
    <property type="project" value="InterPro"/>
</dbReference>
<protein>
    <recommendedName>
        <fullName evidence="2">Endonuclease/exonuclease/phosphatase domain-containing protein</fullName>
    </recommendedName>
</protein>
<feature type="domain" description="Endonuclease/exonuclease/phosphatase" evidence="2">
    <location>
        <begin position="322"/>
        <end position="535"/>
    </location>
</feature>
<dbReference type="Proteomes" id="UP000232688">
    <property type="component" value="Unassembled WGS sequence"/>
</dbReference>
<evidence type="ECO:0000256" key="1">
    <source>
        <dbReference type="SAM" id="MobiDB-lite"/>
    </source>
</evidence>
<proteinExistence type="predicted"/>
<gene>
    <name evidence="3" type="ORF">RhiirA1_458752</name>
</gene>
<dbReference type="InterPro" id="IPR036691">
    <property type="entry name" value="Endo/exonu/phosph_ase_sf"/>
</dbReference>
<accession>A0A2N0RV39</accession>
<dbReference type="SUPFAM" id="SSF56219">
    <property type="entry name" value="DNase I-like"/>
    <property type="match status" value="1"/>
</dbReference>
<feature type="region of interest" description="Disordered" evidence="1">
    <location>
        <begin position="157"/>
        <end position="187"/>
    </location>
</feature>
<dbReference type="Pfam" id="PF03372">
    <property type="entry name" value="Exo_endo_phos"/>
    <property type="match status" value="1"/>
</dbReference>
<evidence type="ECO:0000259" key="2">
    <source>
        <dbReference type="Pfam" id="PF03372"/>
    </source>
</evidence>
<name>A0A2N0RV39_9GLOM</name>
<dbReference type="Gene3D" id="3.60.10.10">
    <property type="entry name" value="Endonuclease/exonuclease/phosphatase"/>
    <property type="match status" value="1"/>
</dbReference>
<dbReference type="AlphaFoldDB" id="A0A2N0RV39"/>
<dbReference type="EMBL" id="LLXH01000409">
    <property type="protein sequence ID" value="PKC67165.1"/>
    <property type="molecule type" value="Genomic_DNA"/>
</dbReference>
<sequence length="1015" mass="117939">MTVYFTVKDEYARQLLKNVWSIDIENYIYHLGPAHFKANDFDERKKHRGEFIGFGKEHTAAKALEITAPFNPKSAFKQSPDKIIVEFQNEADLFNACDKNYHFSDFNIKGYPLGSHEIAANHDDDSKEKVNNKPHLQGQHITHGRHTHRNQRFKNNYNSKNHNINKKNLDNIPSCTSGSNKTPLGVKSHCSRNNNKDNIIISDNTSFDTSSTYSNTPNNQNCQGDWDEVMSSQYKNHNYITQAQNNGKSHEDSKRDKIINNSTREYPTAYNKNDTPDQQHLQDIDDQVMQDINDLLNMERNRFINKQQNQPQKAKFPTLSFATHNINGLKSNPDKLYSLIDDLKDFDIIGLNETNISPKDGKYINNELNEGHIIWSKCDPIKKKGKDMALYMKDKWAKHIGKILNPTDNILYVQLIFKQCSISIVQVYMPPNDTQERVEVAKFITDQINEYKNNNNNNNNYLIIAGDFNAIVNKHQDKLHVTKQWNNNQIFNTLLDNDFIDTYREANPNKKEFTWSNGSNSTRIDYIWLSSNWTNELIHSSIRDAKTQGYATKTDDELVNSNLEILLNQDSHNMNDINSIWQVIKDILFKAAKSKIPNKKIKVGKNMARKKLAITIPKFLYVQLRRLRLIYSMCNKFMEQPTQFNLKNRFNRYITYINKHNPEFKITENQTIELIKKYRTKAQNQQIEDYINKRAAMIKNNQTKMLNSLLNRHKDKIIVDRLVQEDPVTGKIKLITEPENIMNRADDQYVELQKHQSHEFDNIPEEWAFHYASIAEIDENIYKDIMIKPTQEKWIATLKECNDKSAPGLSNIEYKLIKKAGPKTQTSLRSFAVLIYRTATFPDEWVTSQIFPIPKPKDWQFRLNNTCPILLLECLRKLIKDIPEVGYRLITQWPSSEGTDINKTQHELKTSVVAYADDTAWIASNKKEMETIIGISNSFFKLNNIRINGDKSELLVWNAPKDVIKSIKMGTNNDLVVANKPSQESRYLGVYIRSQAGSSHIVKRVKMKSNLWSIY</sequence>
<dbReference type="VEuPathDB" id="FungiDB:FUN_020775"/>
<feature type="compositionally biased region" description="Polar residues" evidence="1">
    <location>
        <begin position="171"/>
        <end position="182"/>
    </location>
</feature>
<evidence type="ECO:0000313" key="3">
    <source>
        <dbReference type="EMBL" id="PKC67165.1"/>
    </source>
</evidence>
<dbReference type="VEuPathDB" id="FungiDB:RhiirA1_458752"/>
<reference evidence="3 4" key="2">
    <citation type="submission" date="2017-10" db="EMBL/GenBank/DDBJ databases">
        <title>Genome analyses suggest a sexual origin of heterokaryosis in a supposedly ancient asexual fungus.</title>
        <authorList>
            <person name="Corradi N."/>
            <person name="Sedzielewska K."/>
            <person name="Noel J."/>
            <person name="Charron P."/>
            <person name="Farinelli L."/>
            <person name="Marton T."/>
            <person name="Kruger M."/>
            <person name="Pelin A."/>
            <person name="Brachmann A."/>
            <person name="Corradi N."/>
        </authorList>
    </citation>
    <scope>NUCLEOTIDE SEQUENCE [LARGE SCALE GENOMIC DNA]</scope>
    <source>
        <strain evidence="3 4">A1</strain>
    </source>
</reference>
<evidence type="ECO:0000313" key="4">
    <source>
        <dbReference type="Proteomes" id="UP000232688"/>
    </source>
</evidence>
<dbReference type="VEuPathDB" id="FungiDB:RhiirFUN_005457"/>
<comment type="caution">
    <text evidence="3">The sequence shown here is derived from an EMBL/GenBank/DDBJ whole genome shotgun (WGS) entry which is preliminary data.</text>
</comment>
<dbReference type="VEuPathDB" id="FungiDB:FUN_015627"/>
<dbReference type="InterPro" id="IPR005135">
    <property type="entry name" value="Endo/exonuclease/phosphatase"/>
</dbReference>